<dbReference type="PANTHER" id="PTHR10199:SF100">
    <property type="entry name" value="THROMBOSPONDIN, ISOFORM A"/>
    <property type="match status" value="1"/>
</dbReference>
<evidence type="ECO:0008006" key="7">
    <source>
        <dbReference type="Google" id="ProtNLM"/>
    </source>
</evidence>
<accession>A0AAV3U782</accession>
<gene>
    <name evidence="5" type="ORF">GCM10025791_38470</name>
</gene>
<dbReference type="SUPFAM" id="SSF103647">
    <property type="entry name" value="TSP type-3 repeat"/>
    <property type="match status" value="3"/>
</dbReference>
<protein>
    <recommendedName>
        <fullName evidence="7">Cartilage oligomeric matrix protein</fullName>
    </recommendedName>
</protein>
<keyword evidence="6" id="KW-1185">Reference proteome</keyword>
<feature type="compositionally biased region" description="Acidic residues" evidence="3">
    <location>
        <begin position="545"/>
        <end position="560"/>
    </location>
</feature>
<feature type="chain" id="PRO_5043808550" description="Cartilage oligomeric matrix protein" evidence="4">
    <location>
        <begin position="40"/>
        <end position="727"/>
    </location>
</feature>
<dbReference type="Pfam" id="PF02412">
    <property type="entry name" value="TSP_3"/>
    <property type="match status" value="8"/>
</dbReference>
<dbReference type="InterPro" id="IPR003367">
    <property type="entry name" value="Thrombospondin_3-like_rpt"/>
</dbReference>
<dbReference type="InterPro" id="IPR013517">
    <property type="entry name" value="FG-GAP"/>
</dbReference>
<sequence length="727" mass="78306">MKIYPPRTLDTRTRVSASAKVLQKSLLAFSLASATTVYAADIPLFSNSGQSLGDAYSTKDFAMADLDGDGDLDVIVHAANADNDSSSTVWFNDGSGNLMLQQTLPLESSTSVAAGDLDNDGDIDVIFGGSDSGTVYLNDGTGNLSEAFTVPGLYGDYITLGDIDADGDLDALFYYDNEDEDSFFAFNDGTGNFTEIDRATSGTSYTQLLDYNNDGYLDIVQKARVRQSDGPNSFDLTFSFNGNVSAFFVDFDNQNGLDLAVTDHSTLFFIYPNTGSGGLPETEEELIISDALPEFQRYHAVDFNSDGFNDVIFLNDSQVSYLENDQGTGFLPLTEDVITTNNATRWALGDLNGDGIVDLVINGTEGTNEVWFGNNINPKDTDEDGILDEADNCPAVANPEQDDFDADGLGDACDADDDGDNVSDTLDNCPFTANQDQLDLDGDGYGDACDNDPDGDGVAEGDNCPLIPNDDQLDTDGDLLGDACDSDDDGDSFADDVDNCPAVANDDQFDFDGDGIGDACDADLDGDGTENVVDNCPLIVNSSQDDSDGDAFGDACDNDDDNDGIEDEFDNCRLIVNADQADLDGDLIGDACDNENDGDGVSDDVDNCPLIGNSDQNDFDGDGIGDACDTDIDGDGVTNAEDSCEQSDLSSEIDPETGCSVEQRCPDFAPRGRNDLWRNHGKYMACYAHITKRFEKHHVISKERRKEFMERAAKRIDYFKKRRHGHR</sequence>
<organism evidence="5 6">
    <name type="scientific">Halioxenophilus aromaticivorans</name>
    <dbReference type="NCBI Taxonomy" id="1306992"/>
    <lineage>
        <taxon>Bacteria</taxon>
        <taxon>Pseudomonadati</taxon>
        <taxon>Pseudomonadota</taxon>
        <taxon>Gammaproteobacteria</taxon>
        <taxon>Alteromonadales</taxon>
        <taxon>Alteromonadaceae</taxon>
        <taxon>Halioxenophilus</taxon>
    </lineage>
</organism>
<dbReference type="FunFam" id="4.10.1080.10:FF:000001">
    <property type="entry name" value="Thrombospondin 3"/>
    <property type="match status" value="2"/>
</dbReference>
<evidence type="ECO:0000313" key="5">
    <source>
        <dbReference type="EMBL" id="GAA4954678.1"/>
    </source>
</evidence>
<dbReference type="InterPro" id="IPR017897">
    <property type="entry name" value="Thrombospondin_3_rpt"/>
</dbReference>
<dbReference type="GO" id="GO:0007155">
    <property type="term" value="P:cell adhesion"/>
    <property type="evidence" value="ECO:0007669"/>
    <property type="project" value="InterPro"/>
</dbReference>
<dbReference type="Gene3D" id="4.10.1080.10">
    <property type="entry name" value="TSP type-3 repeat"/>
    <property type="match status" value="3"/>
</dbReference>
<dbReference type="Gene3D" id="2.130.10.130">
    <property type="entry name" value="Integrin alpha, N-terminal"/>
    <property type="match status" value="1"/>
</dbReference>
<evidence type="ECO:0000256" key="4">
    <source>
        <dbReference type="SAM" id="SignalP"/>
    </source>
</evidence>
<dbReference type="Pfam" id="PF13517">
    <property type="entry name" value="FG-GAP_3"/>
    <property type="match status" value="2"/>
</dbReference>
<dbReference type="RefSeq" id="WP_345426300.1">
    <property type="nucleotide sequence ID" value="NZ_AP031496.1"/>
</dbReference>
<dbReference type="PANTHER" id="PTHR10199">
    <property type="entry name" value="THROMBOSPONDIN"/>
    <property type="match status" value="1"/>
</dbReference>
<feature type="region of interest" description="Disordered" evidence="3">
    <location>
        <begin position="541"/>
        <end position="560"/>
    </location>
</feature>
<dbReference type="AlphaFoldDB" id="A0AAV3U782"/>
<dbReference type="PROSITE" id="PS51234">
    <property type="entry name" value="TSP3"/>
    <property type="match status" value="4"/>
</dbReference>
<reference evidence="6" key="1">
    <citation type="journal article" date="2019" name="Int. J. Syst. Evol. Microbiol.">
        <title>The Global Catalogue of Microorganisms (GCM) 10K type strain sequencing project: providing services to taxonomists for standard genome sequencing and annotation.</title>
        <authorList>
            <consortium name="The Broad Institute Genomics Platform"/>
            <consortium name="The Broad Institute Genome Sequencing Center for Infectious Disease"/>
            <person name="Wu L."/>
            <person name="Ma J."/>
        </authorList>
    </citation>
    <scope>NUCLEOTIDE SEQUENCE [LARGE SCALE GENOMIC DNA]</scope>
    <source>
        <strain evidence="6">JCM 19134</strain>
    </source>
</reference>
<name>A0AAV3U782_9ALTE</name>
<evidence type="ECO:0000313" key="6">
    <source>
        <dbReference type="Proteomes" id="UP001409585"/>
    </source>
</evidence>
<feature type="signal peptide" evidence="4">
    <location>
        <begin position="1"/>
        <end position="39"/>
    </location>
</feature>
<dbReference type="Proteomes" id="UP001409585">
    <property type="component" value="Unassembled WGS sequence"/>
</dbReference>
<keyword evidence="2" id="KW-0106">Calcium</keyword>
<dbReference type="GO" id="GO:0005509">
    <property type="term" value="F:calcium ion binding"/>
    <property type="evidence" value="ECO:0007669"/>
    <property type="project" value="InterPro"/>
</dbReference>
<comment type="caution">
    <text evidence="5">The sequence shown here is derived from an EMBL/GenBank/DDBJ whole genome shotgun (WGS) entry which is preliminary data.</text>
</comment>
<dbReference type="InterPro" id="IPR028994">
    <property type="entry name" value="Integrin_alpha_N"/>
</dbReference>
<evidence type="ECO:0000256" key="3">
    <source>
        <dbReference type="SAM" id="MobiDB-lite"/>
    </source>
</evidence>
<dbReference type="InterPro" id="IPR028974">
    <property type="entry name" value="TSP_type-3_rpt"/>
</dbReference>
<evidence type="ECO:0000256" key="1">
    <source>
        <dbReference type="ARBA" id="ARBA00022729"/>
    </source>
</evidence>
<keyword evidence="1 4" id="KW-0732">Signal</keyword>
<evidence type="ECO:0000256" key="2">
    <source>
        <dbReference type="ARBA" id="ARBA00022837"/>
    </source>
</evidence>
<dbReference type="EMBL" id="BAABLX010000063">
    <property type="protein sequence ID" value="GAA4954678.1"/>
    <property type="molecule type" value="Genomic_DNA"/>
</dbReference>
<proteinExistence type="predicted"/>
<dbReference type="SUPFAM" id="SSF69318">
    <property type="entry name" value="Integrin alpha N-terminal domain"/>
    <property type="match status" value="2"/>
</dbReference>